<keyword evidence="2" id="KW-0964">Secreted</keyword>
<dbReference type="RefSeq" id="WP_170161517.1">
    <property type="nucleotide sequence ID" value="NZ_RJVA01000009.1"/>
</dbReference>
<reference evidence="5 6" key="1">
    <citation type="submission" date="2018-11" db="EMBL/GenBank/DDBJ databases">
        <title>Genomic Encyclopedia of Type Strains, Phase IV (KMG-IV): sequencing the most valuable type-strain genomes for metagenomic binning, comparative biology and taxonomic classification.</title>
        <authorList>
            <person name="Goeker M."/>
        </authorList>
    </citation>
    <scope>NUCLEOTIDE SEQUENCE [LARGE SCALE GENOMIC DNA]</scope>
    <source>
        <strain evidence="5 6">DSM 22027</strain>
    </source>
</reference>
<dbReference type="Pfam" id="PF00353">
    <property type="entry name" value="HemolysinCabind"/>
    <property type="match status" value="8"/>
</dbReference>
<feature type="region of interest" description="Disordered" evidence="3">
    <location>
        <begin position="277"/>
        <end position="302"/>
    </location>
</feature>
<dbReference type="PRINTS" id="PR00313">
    <property type="entry name" value="CABNDNGRPT"/>
</dbReference>
<dbReference type="Gene3D" id="2.150.10.10">
    <property type="entry name" value="Serralysin-like metalloprotease, C-terminal"/>
    <property type="match status" value="6"/>
</dbReference>
<comment type="caution">
    <text evidence="5">The sequence shown here is derived from an EMBL/GenBank/DDBJ whole genome shotgun (WGS) entry which is preliminary data.</text>
</comment>
<keyword evidence="6" id="KW-1185">Reference proteome</keyword>
<dbReference type="AlphaFoldDB" id="A0A3N1VSF0"/>
<evidence type="ECO:0000256" key="2">
    <source>
        <dbReference type="ARBA" id="ARBA00022525"/>
    </source>
</evidence>
<dbReference type="InterPro" id="IPR025282">
    <property type="entry name" value="DUF4214"/>
</dbReference>
<dbReference type="InterPro" id="IPR018511">
    <property type="entry name" value="Hemolysin-typ_Ca-bd_CS"/>
</dbReference>
<sequence length="709" mass="72527">MARALTTKQWIQAFYLAYFGRAGDPDGVSFWSIQVNNGVLDLAGVAENFAQQPEATAQYAYFHVVFNASGEPVTDAMYEEFITQVYQNLLERLPDAQGMAYWLGVLKNGESSPGAFIANIINAAMAGQEEDSSEDWGTICNKSEVAESFTDYLIENNIQWTQELSDQVSAILDEVDSTRDLNEVQQQIEEAINQVVGDDDNDTGDDSDDNDDNNDSDDSDDGDTITPRPGDETIAGTAGDDTLQGTAGNDIIYGYGGDDKIYGYGGDDAIFGGAGADRIDSSDGDDRIDGGDGDDTIYGGPGADLIDGGAGRDYIRGDAGDDTIFGGAGADLIDGGGDADLIDGGAGDDTIDGGDGNDTIAGGDGNDRILDAAGDDSISGGDGNDTIKGNAGDDSIDGGAGDDVIEGGDGDDTILGGDGSDTIDGGYGNDSISGGLGNDRISGSYGDDTIFGDAGDDRIYGENGNDHLDGGAGHDTIGGNVGDDTILGGTGNDLIDGGDGDDSMDGGDGNDHIYGASGDDTILGGEGNDTLDGYAGDDLIQGGAGADTIITGTGNDIVILDAFQSADKIVDFGRDGADKLYIDVATGTTGTNAVPGAGTKRSIVVHNAAAPNAVVNVDLNFSSAVALSSENYLFQANGKNSLLSLITDLSNEGTEAFSGFALGYDRGAGKLYLFHVTAAGGGAFNITATRTLVTIGAWTTLDAGDIYIF</sequence>
<protein>
    <submittedName>
        <fullName evidence="5">Ca2+-binding RTX toxin-like protein</fullName>
    </submittedName>
</protein>
<evidence type="ECO:0000256" key="1">
    <source>
        <dbReference type="ARBA" id="ARBA00004613"/>
    </source>
</evidence>
<name>A0A3N1VSF0_9BACT</name>
<feature type="compositionally biased region" description="Basic and acidic residues" evidence="3">
    <location>
        <begin position="277"/>
        <end position="290"/>
    </location>
</feature>
<feature type="domain" description="DUF4214" evidence="4">
    <location>
        <begin position="76"/>
        <end position="111"/>
    </location>
</feature>
<dbReference type="EMBL" id="RJVA01000009">
    <property type="protein sequence ID" value="ROR03152.1"/>
    <property type="molecule type" value="Genomic_DNA"/>
</dbReference>
<evidence type="ECO:0000256" key="3">
    <source>
        <dbReference type="SAM" id="MobiDB-lite"/>
    </source>
</evidence>
<feature type="region of interest" description="Disordered" evidence="3">
    <location>
        <begin position="375"/>
        <end position="401"/>
    </location>
</feature>
<proteinExistence type="predicted"/>
<evidence type="ECO:0000259" key="4">
    <source>
        <dbReference type="Pfam" id="PF13946"/>
    </source>
</evidence>
<feature type="compositionally biased region" description="Acidic residues" evidence="3">
    <location>
        <begin position="197"/>
        <end position="223"/>
    </location>
</feature>
<dbReference type="GO" id="GO:0005576">
    <property type="term" value="C:extracellular region"/>
    <property type="evidence" value="ECO:0007669"/>
    <property type="project" value="UniProtKB-SubCell"/>
</dbReference>
<feature type="region of interest" description="Disordered" evidence="3">
    <location>
        <begin position="192"/>
        <end position="247"/>
    </location>
</feature>
<feature type="domain" description="DUF4214" evidence="4">
    <location>
        <begin position="5"/>
        <end position="58"/>
    </location>
</feature>
<feature type="region of interest" description="Disordered" evidence="3">
    <location>
        <begin position="488"/>
        <end position="512"/>
    </location>
</feature>
<dbReference type="InterPro" id="IPR050557">
    <property type="entry name" value="RTX_toxin/Mannuronan_C5-epim"/>
</dbReference>
<feature type="compositionally biased region" description="Acidic residues" evidence="3">
    <location>
        <begin position="496"/>
        <end position="505"/>
    </location>
</feature>
<dbReference type="InterPro" id="IPR038255">
    <property type="entry name" value="PBS_linker_sf"/>
</dbReference>
<dbReference type="GO" id="GO:0005509">
    <property type="term" value="F:calcium ion binding"/>
    <property type="evidence" value="ECO:0007669"/>
    <property type="project" value="InterPro"/>
</dbReference>
<dbReference type="Proteomes" id="UP000276223">
    <property type="component" value="Unassembled WGS sequence"/>
</dbReference>
<dbReference type="SUPFAM" id="SSF51120">
    <property type="entry name" value="beta-Roll"/>
    <property type="match status" value="2"/>
</dbReference>
<evidence type="ECO:0000313" key="5">
    <source>
        <dbReference type="EMBL" id="ROR03152.1"/>
    </source>
</evidence>
<accession>A0A3N1VSF0</accession>
<dbReference type="Gene3D" id="1.10.3130.20">
    <property type="entry name" value="Phycobilisome linker domain"/>
    <property type="match status" value="1"/>
</dbReference>
<dbReference type="PANTHER" id="PTHR38340:SF1">
    <property type="entry name" value="S-LAYER PROTEIN"/>
    <property type="match status" value="1"/>
</dbReference>
<organism evidence="5 6">
    <name type="scientific">Desulfosoma caldarium</name>
    <dbReference type="NCBI Taxonomy" id="610254"/>
    <lineage>
        <taxon>Bacteria</taxon>
        <taxon>Pseudomonadati</taxon>
        <taxon>Thermodesulfobacteriota</taxon>
        <taxon>Syntrophobacteria</taxon>
        <taxon>Syntrophobacterales</taxon>
        <taxon>Syntrophobacteraceae</taxon>
        <taxon>Desulfosoma</taxon>
    </lineage>
</organism>
<dbReference type="Pfam" id="PF13946">
    <property type="entry name" value="DUF4214"/>
    <property type="match status" value="2"/>
</dbReference>
<gene>
    <name evidence="5" type="ORF">EDC27_0409</name>
</gene>
<dbReference type="PANTHER" id="PTHR38340">
    <property type="entry name" value="S-LAYER PROTEIN"/>
    <property type="match status" value="1"/>
</dbReference>
<dbReference type="InterPro" id="IPR011049">
    <property type="entry name" value="Serralysin-like_metalloprot_C"/>
</dbReference>
<evidence type="ECO:0000313" key="6">
    <source>
        <dbReference type="Proteomes" id="UP000276223"/>
    </source>
</evidence>
<comment type="subcellular location">
    <subcellularLocation>
        <location evidence="1">Secreted</location>
    </subcellularLocation>
</comment>
<dbReference type="PROSITE" id="PS00330">
    <property type="entry name" value="HEMOLYSIN_CALCIUM"/>
    <property type="match status" value="9"/>
</dbReference>
<dbReference type="InterPro" id="IPR001343">
    <property type="entry name" value="Hemolysn_Ca-bd"/>
</dbReference>